<sequence>MTFVKDDAARHGERRGQAARSDRRRRRVEEPICGSRQRWQEQIGGAARAGRLRFAMARLDELSRSHSHRMAPRKPEAGSMPASGVMIGQEEEPRLAAELVAMIRPPASGDSR</sequence>
<evidence type="ECO:0000256" key="1">
    <source>
        <dbReference type="SAM" id="MobiDB-lite"/>
    </source>
</evidence>
<dbReference type="EMBL" id="KY000030">
    <property type="protein sequence ID" value="ASK41688.1"/>
    <property type="molecule type" value="Genomic_DNA"/>
</dbReference>
<feature type="compositionally biased region" description="Basic and acidic residues" evidence="1">
    <location>
        <begin position="1"/>
        <end position="16"/>
    </location>
</feature>
<feature type="region of interest" description="Disordered" evidence="1">
    <location>
        <begin position="1"/>
        <end position="29"/>
    </location>
</feature>
<organism evidence="2">
    <name type="scientific">Agrobacterium tumefaciens</name>
    <dbReference type="NCBI Taxonomy" id="358"/>
    <lineage>
        <taxon>Bacteria</taxon>
        <taxon>Pseudomonadati</taxon>
        <taxon>Pseudomonadota</taxon>
        <taxon>Alphaproteobacteria</taxon>
        <taxon>Hyphomicrobiales</taxon>
        <taxon>Rhizobiaceae</taxon>
        <taxon>Rhizobium/Agrobacterium group</taxon>
        <taxon>Agrobacterium</taxon>
        <taxon>Agrobacterium tumefaciens complex</taxon>
    </lineage>
</organism>
<keyword evidence="2" id="KW-0614">Plasmid</keyword>
<feature type="region of interest" description="Disordered" evidence="1">
    <location>
        <begin position="63"/>
        <end position="83"/>
    </location>
</feature>
<dbReference type="AlphaFoldDB" id="A0A2Z2PFT2"/>
<evidence type="ECO:0000313" key="2">
    <source>
        <dbReference type="EMBL" id="ASK41688.1"/>
    </source>
</evidence>
<name>A0A2Z2PFT2_AGRTU</name>
<reference evidence="2" key="1">
    <citation type="submission" date="2016-10" db="EMBL/GenBank/DDBJ databases">
        <title>Agrobacterium Ti plasmids: Classification based on T-DNA and Vir regions organization.</title>
        <authorList>
            <person name="Nabi N."/>
            <person name="Vial L."/>
            <person name="Ben Hafsa A."/>
            <person name="Chapulliot D."/>
            <person name="Berard A."/>
            <person name="Chauveau A."/>
            <person name="Le Paslier M.-C."/>
            <person name="Harzallah Skhiri F."/>
            <person name="Brunel D."/>
            <person name="Nesme X."/>
            <person name="Chaouachi M."/>
        </authorList>
    </citation>
    <scope>NUCLEOTIDE SEQUENCE</scope>
    <source>
        <strain evidence="2">CFBP5767</strain>
        <plasmid evidence="2">pTi_CFBP5767</plasmid>
    </source>
</reference>
<protein>
    <submittedName>
        <fullName evidence="2">Uncharacterized protein</fullName>
    </submittedName>
</protein>
<geneLocation type="plasmid" evidence="2">
    <name>pTi_CFBP5767</name>
</geneLocation>
<proteinExistence type="predicted"/>
<accession>A0A2Z2PFT2</accession>